<dbReference type="OrthoDB" id="2998174at2759"/>
<dbReference type="GO" id="GO:0016838">
    <property type="term" value="F:carbon-oxygen lyase activity, acting on phosphates"/>
    <property type="evidence" value="ECO:0007669"/>
    <property type="project" value="InterPro"/>
</dbReference>
<dbReference type="InParanoid" id="A0A409WL31"/>
<evidence type="ECO:0000313" key="3">
    <source>
        <dbReference type="EMBL" id="PPQ79189.1"/>
    </source>
</evidence>
<dbReference type="STRING" id="93625.A0A409WL31"/>
<comment type="similarity">
    <text evidence="1">Belongs to the trichodiene synthase family.</text>
</comment>
<dbReference type="SFLD" id="SFLDS00005">
    <property type="entry name" value="Isoprenoid_Synthase_Type_I"/>
    <property type="match status" value="1"/>
</dbReference>
<sequence>MSGAKPAFKDISQSLLPSPLLKSQPWPTPGLCDFEPDQYPTVIKEIIDDFVESLDYCPEDSEPITDTNATYQAVRAEFLTRYDNGNEWFDSIYKTAAAMAELSYPGLAPELRHEIARFTCFMLHVDDLKAEHFPALPGFQQGLLDKDSNSKGILLQSFREHLNGLYRFWDTIPANAIVLSALECINGRLLEQNPAIHDMKLSEAAQSWPYFLRNKTGCSAAYAFMVFPKCLNMDLSIYMSVVEDMVVVTNLANDVLSFHKEYVGGETDSYIFLRARVTGRSLPDTLRDTVKDTLAAHARVTKVLQSTDAAIPWKHYVNGYLAFHFSLQRYRLSELGY</sequence>
<dbReference type="InterPro" id="IPR024652">
    <property type="entry name" value="Trichodiene_synth"/>
</dbReference>
<evidence type="ECO:0000313" key="4">
    <source>
        <dbReference type="Proteomes" id="UP000283269"/>
    </source>
</evidence>
<dbReference type="SUPFAM" id="SSF48576">
    <property type="entry name" value="Terpenoid synthases"/>
    <property type="match status" value="1"/>
</dbReference>
<proteinExistence type="inferred from homology"/>
<evidence type="ECO:0000256" key="1">
    <source>
        <dbReference type="ARBA" id="ARBA00007946"/>
    </source>
</evidence>
<evidence type="ECO:0008006" key="5">
    <source>
        <dbReference type="Google" id="ProtNLM"/>
    </source>
</evidence>
<reference evidence="3 4" key="1">
    <citation type="journal article" date="2018" name="Evol. Lett.">
        <title>Horizontal gene cluster transfer increased hallucinogenic mushroom diversity.</title>
        <authorList>
            <person name="Reynolds H.T."/>
            <person name="Vijayakumar V."/>
            <person name="Gluck-Thaler E."/>
            <person name="Korotkin H.B."/>
            <person name="Matheny P.B."/>
            <person name="Slot J.C."/>
        </authorList>
    </citation>
    <scope>NUCLEOTIDE SEQUENCE [LARGE SCALE GENOMIC DNA]</scope>
    <source>
        <strain evidence="3 4">2631</strain>
    </source>
</reference>
<gene>
    <name evidence="3" type="ORF">CVT25_002774</name>
</gene>
<dbReference type="EMBL" id="NHYD01003388">
    <property type="protein sequence ID" value="PPQ79189.1"/>
    <property type="molecule type" value="Genomic_DNA"/>
</dbReference>
<keyword evidence="4" id="KW-1185">Reference proteome</keyword>
<protein>
    <recommendedName>
        <fullName evidence="5">Terpene synthase</fullName>
    </recommendedName>
</protein>
<accession>A0A409WL31</accession>
<dbReference type="Gene3D" id="1.10.600.10">
    <property type="entry name" value="Farnesyl Diphosphate Synthase"/>
    <property type="match status" value="1"/>
</dbReference>
<organism evidence="3 4">
    <name type="scientific">Psilocybe cyanescens</name>
    <dbReference type="NCBI Taxonomy" id="93625"/>
    <lineage>
        <taxon>Eukaryota</taxon>
        <taxon>Fungi</taxon>
        <taxon>Dikarya</taxon>
        <taxon>Basidiomycota</taxon>
        <taxon>Agaricomycotina</taxon>
        <taxon>Agaricomycetes</taxon>
        <taxon>Agaricomycetidae</taxon>
        <taxon>Agaricales</taxon>
        <taxon>Agaricineae</taxon>
        <taxon>Strophariaceae</taxon>
        <taxon>Psilocybe</taxon>
    </lineage>
</organism>
<dbReference type="SFLD" id="SFLDG01021">
    <property type="entry name" value="Trichodiene_Synthase_Like"/>
    <property type="match status" value="1"/>
</dbReference>
<dbReference type="InterPro" id="IPR008949">
    <property type="entry name" value="Isoprenoid_synthase_dom_sf"/>
</dbReference>
<dbReference type="Pfam" id="PF06330">
    <property type="entry name" value="TRI5"/>
    <property type="match status" value="1"/>
</dbReference>
<evidence type="ECO:0000256" key="2">
    <source>
        <dbReference type="ARBA" id="ARBA00023239"/>
    </source>
</evidence>
<keyword evidence="2" id="KW-0456">Lyase</keyword>
<name>A0A409WL31_PSICY</name>
<dbReference type="Proteomes" id="UP000283269">
    <property type="component" value="Unassembled WGS sequence"/>
</dbReference>
<dbReference type="AlphaFoldDB" id="A0A409WL31"/>
<comment type="caution">
    <text evidence="3">The sequence shown here is derived from an EMBL/GenBank/DDBJ whole genome shotgun (WGS) entry which is preliminary data.</text>
</comment>